<dbReference type="KEGG" id="cvt:B843_09805"/>
<dbReference type="PANTHER" id="PTHR33434:SF2">
    <property type="entry name" value="FATTY ACID-BINDING PROTEIN TM_1468"/>
    <property type="match status" value="1"/>
</dbReference>
<protein>
    <recommendedName>
        <fullName evidence="5">DegV family protein</fullName>
    </recommendedName>
</protein>
<dbReference type="Pfam" id="PF02645">
    <property type="entry name" value="DegV"/>
    <property type="match status" value="1"/>
</dbReference>
<evidence type="ECO:0008006" key="5">
    <source>
        <dbReference type="Google" id="ProtNLM"/>
    </source>
</evidence>
<dbReference type="PANTHER" id="PTHR33434">
    <property type="entry name" value="DEGV DOMAIN-CONTAINING PROTEIN DR_1986-RELATED"/>
    <property type="match status" value="1"/>
</dbReference>
<name>W5Y242_9CORY</name>
<evidence type="ECO:0000313" key="3">
    <source>
        <dbReference type="EMBL" id="AHI23346.1"/>
    </source>
</evidence>
<dbReference type="PATRIC" id="fig|1224164.3.peg.1981"/>
<evidence type="ECO:0000313" key="4">
    <source>
        <dbReference type="Proteomes" id="UP000019222"/>
    </source>
</evidence>
<keyword evidence="1" id="KW-0446">Lipid-binding</keyword>
<dbReference type="EMBL" id="CP004353">
    <property type="protein sequence ID" value="AHI23346.1"/>
    <property type="molecule type" value="Genomic_DNA"/>
</dbReference>
<dbReference type="eggNOG" id="COG1307">
    <property type="taxonomic scope" value="Bacteria"/>
</dbReference>
<organism evidence="3 4">
    <name type="scientific">Corynebacterium vitaeruminis DSM 20294</name>
    <dbReference type="NCBI Taxonomy" id="1224164"/>
    <lineage>
        <taxon>Bacteria</taxon>
        <taxon>Bacillati</taxon>
        <taxon>Actinomycetota</taxon>
        <taxon>Actinomycetes</taxon>
        <taxon>Mycobacteriales</taxon>
        <taxon>Corynebacteriaceae</taxon>
        <taxon>Corynebacterium</taxon>
    </lineage>
</organism>
<evidence type="ECO:0000256" key="1">
    <source>
        <dbReference type="ARBA" id="ARBA00023121"/>
    </source>
</evidence>
<accession>W5Y242</accession>
<dbReference type="AlphaFoldDB" id="W5Y242"/>
<dbReference type="NCBIfam" id="TIGR00762">
    <property type="entry name" value="DegV"/>
    <property type="match status" value="1"/>
</dbReference>
<dbReference type="Gene3D" id="3.30.1180.10">
    <property type="match status" value="1"/>
</dbReference>
<dbReference type="PROSITE" id="PS51482">
    <property type="entry name" value="DEGV"/>
    <property type="match status" value="1"/>
</dbReference>
<keyword evidence="2" id="KW-0175">Coiled coil</keyword>
<keyword evidence="4" id="KW-1185">Reference proteome</keyword>
<dbReference type="RefSeq" id="WP_038595456.1">
    <property type="nucleotide sequence ID" value="NZ_CP004353.1"/>
</dbReference>
<dbReference type="GO" id="GO:0008289">
    <property type="term" value="F:lipid binding"/>
    <property type="evidence" value="ECO:0007669"/>
    <property type="project" value="UniProtKB-KW"/>
</dbReference>
<dbReference type="InterPro" id="IPR043168">
    <property type="entry name" value="DegV_C"/>
</dbReference>
<dbReference type="Proteomes" id="UP000019222">
    <property type="component" value="Chromosome"/>
</dbReference>
<dbReference type="SUPFAM" id="SSF82549">
    <property type="entry name" value="DAK1/DegV-like"/>
    <property type="match status" value="1"/>
</dbReference>
<dbReference type="Gene3D" id="3.40.50.10170">
    <property type="match status" value="2"/>
</dbReference>
<dbReference type="HOGENOM" id="CLU_048251_0_0_11"/>
<sequence>MPVRIVTDSSSGLPEDVVKELDITVVDLHLVSEEGDHQSTSGLSALELTAAYARQLERGADDGVVALHLSKELSSTWSAAVTAAGVFDGTVQVIDTNSVGMAVGAAAMAAARLALDGAGLDECVDLAQDTLLRSETWLYLHRIDELRKSGRISAATALLSTALATKPIMHLNSGRIELAVKTRTQSKALAKLTELISARAQGEPAFIAIQQYDAKEAARALEEQLQEALAERTSIMITDMEETLAIHCGPGALGVSAVFSSPPPEAAT</sequence>
<evidence type="ECO:0000256" key="2">
    <source>
        <dbReference type="SAM" id="Coils"/>
    </source>
</evidence>
<reference evidence="3 4" key="1">
    <citation type="submission" date="2013-02" db="EMBL/GenBank/DDBJ databases">
        <title>The complete genome sequence of Corynebacterium vitaeruminis DSM 20294.</title>
        <authorList>
            <person name="Ruckert C."/>
            <person name="Albersmeier A."/>
            <person name="Kalinowski J."/>
        </authorList>
    </citation>
    <scope>NUCLEOTIDE SEQUENCE [LARGE SCALE GENOMIC DNA]</scope>
    <source>
        <strain evidence="4">ATCC 10234</strain>
    </source>
</reference>
<dbReference type="InterPro" id="IPR003797">
    <property type="entry name" value="DegV"/>
</dbReference>
<dbReference type="STRING" id="1224164.B843_09805"/>
<gene>
    <name evidence="3" type="ORF">B843_09805</name>
</gene>
<dbReference type="InterPro" id="IPR050270">
    <property type="entry name" value="DegV_domain_contain"/>
</dbReference>
<proteinExistence type="predicted"/>
<feature type="coiled-coil region" evidence="2">
    <location>
        <begin position="211"/>
        <end position="238"/>
    </location>
</feature>